<dbReference type="PANTHER" id="PTHR43899:SF26">
    <property type="entry name" value="ENOYL-(ACYL CARRIER) REDUCTASE"/>
    <property type="match status" value="1"/>
</dbReference>
<dbReference type="GO" id="GO:0045703">
    <property type="term" value="F:ketoreductase activity"/>
    <property type="evidence" value="ECO:0007669"/>
    <property type="project" value="TreeGrafter"/>
</dbReference>
<evidence type="ECO:0000313" key="2">
    <source>
        <dbReference type="EMBL" id="CAI9289853.1"/>
    </source>
</evidence>
<dbReference type="SUPFAM" id="SSF51735">
    <property type="entry name" value="NAD(P)-binding Rossmann-fold domains"/>
    <property type="match status" value="1"/>
</dbReference>
<dbReference type="InterPro" id="IPR002347">
    <property type="entry name" value="SDR_fam"/>
</dbReference>
<dbReference type="Pfam" id="PF00106">
    <property type="entry name" value="adh_short"/>
    <property type="match status" value="1"/>
</dbReference>
<dbReference type="InterPro" id="IPR051019">
    <property type="entry name" value="VLCFA-Steroid_DH"/>
</dbReference>
<dbReference type="AlphaFoldDB" id="A0AA35ZC80"/>
<dbReference type="EMBL" id="OX465082">
    <property type="protein sequence ID" value="CAI9289853.1"/>
    <property type="molecule type" value="Genomic_DNA"/>
</dbReference>
<protein>
    <submittedName>
        <fullName evidence="2">Uncharacterized protein</fullName>
    </submittedName>
</protein>
<keyword evidence="3" id="KW-1185">Reference proteome</keyword>
<gene>
    <name evidence="2" type="ORF">LSALG_LOCUS29074</name>
</gene>
<dbReference type="GO" id="GO:0005783">
    <property type="term" value="C:endoplasmic reticulum"/>
    <property type="evidence" value="ECO:0007669"/>
    <property type="project" value="TreeGrafter"/>
</dbReference>
<keyword evidence="1" id="KW-0560">Oxidoreductase</keyword>
<reference evidence="2" key="1">
    <citation type="submission" date="2023-04" db="EMBL/GenBank/DDBJ databases">
        <authorList>
            <person name="Vijverberg K."/>
            <person name="Xiong W."/>
            <person name="Schranz E."/>
        </authorList>
    </citation>
    <scope>NUCLEOTIDE SEQUENCE</scope>
</reference>
<proteinExistence type="predicted"/>
<dbReference type="InterPro" id="IPR036291">
    <property type="entry name" value="NAD(P)-bd_dom_sf"/>
</dbReference>
<accession>A0AA35ZC80</accession>
<dbReference type="Proteomes" id="UP001177003">
    <property type="component" value="Chromosome 6"/>
</dbReference>
<name>A0AA35ZC80_LACSI</name>
<dbReference type="Gene3D" id="3.40.50.720">
    <property type="entry name" value="NAD(P)-binding Rossmann-like Domain"/>
    <property type="match status" value="1"/>
</dbReference>
<evidence type="ECO:0000256" key="1">
    <source>
        <dbReference type="ARBA" id="ARBA00023002"/>
    </source>
</evidence>
<sequence>MAHGLSSPKKPTTSVMPLQKVIYDKQQDVSILVNNVGVTYPMATLLHEVEEEVWMNVIGTSLVTRVVIEGINERKRGVVVSIGSGVVVVVPANCTSLVTRVVIGGIVERKRGVIVNIGSGVAIVVPSHHLYATNVANKF</sequence>
<dbReference type="PANTHER" id="PTHR43899">
    <property type="entry name" value="RH59310P"/>
    <property type="match status" value="1"/>
</dbReference>
<evidence type="ECO:0000313" key="3">
    <source>
        <dbReference type="Proteomes" id="UP001177003"/>
    </source>
</evidence>
<organism evidence="2 3">
    <name type="scientific">Lactuca saligna</name>
    <name type="common">Willowleaf lettuce</name>
    <dbReference type="NCBI Taxonomy" id="75948"/>
    <lineage>
        <taxon>Eukaryota</taxon>
        <taxon>Viridiplantae</taxon>
        <taxon>Streptophyta</taxon>
        <taxon>Embryophyta</taxon>
        <taxon>Tracheophyta</taxon>
        <taxon>Spermatophyta</taxon>
        <taxon>Magnoliopsida</taxon>
        <taxon>eudicotyledons</taxon>
        <taxon>Gunneridae</taxon>
        <taxon>Pentapetalae</taxon>
        <taxon>asterids</taxon>
        <taxon>campanulids</taxon>
        <taxon>Asterales</taxon>
        <taxon>Asteraceae</taxon>
        <taxon>Cichorioideae</taxon>
        <taxon>Cichorieae</taxon>
        <taxon>Lactucinae</taxon>
        <taxon>Lactuca</taxon>
    </lineage>
</organism>